<organism evidence="1 2">
    <name type="scientific">Winslowiella toletana</name>
    <dbReference type="NCBI Taxonomy" id="92490"/>
    <lineage>
        <taxon>Bacteria</taxon>
        <taxon>Pseudomonadati</taxon>
        <taxon>Pseudomonadota</taxon>
        <taxon>Gammaproteobacteria</taxon>
        <taxon>Enterobacterales</taxon>
        <taxon>Erwiniaceae</taxon>
        <taxon>Winslowiella</taxon>
    </lineage>
</organism>
<keyword evidence="2" id="KW-1185">Reference proteome</keyword>
<name>A0ABS4PAC9_9GAMM</name>
<comment type="caution">
    <text evidence="1">The sequence shown here is derived from an EMBL/GenBank/DDBJ whole genome shotgun (WGS) entry which is preliminary data.</text>
</comment>
<accession>A0ABS4PAC9</accession>
<reference evidence="2" key="1">
    <citation type="submission" date="2023-07" db="EMBL/GenBank/DDBJ databases">
        <title>Genome mining of underrepresented organisms for secondary metabolites.</title>
        <authorList>
            <person name="D'Agostino P.M."/>
        </authorList>
    </citation>
    <scope>NUCLEOTIDE SEQUENCE [LARGE SCALE GENOMIC DNA]</scope>
    <source>
        <strain evidence="2">WS4403</strain>
    </source>
</reference>
<sequence>MKKNKNISTVVSVTSQSDDIRALSEAFNFNANDYVDIARDERLENILVRWPLLHELANDLQEKGN</sequence>
<dbReference type="Proteomes" id="UP001195624">
    <property type="component" value="Unassembled WGS sequence"/>
</dbReference>
<dbReference type="EMBL" id="JAGGMQ010000001">
    <property type="protein sequence ID" value="MBP2168898.1"/>
    <property type="molecule type" value="Genomic_DNA"/>
</dbReference>
<gene>
    <name evidence="1" type="ORF">J2125_002090</name>
</gene>
<dbReference type="NCBIfam" id="NF040717">
    <property type="entry name" value="BcsR_only"/>
    <property type="match status" value="1"/>
</dbReference>
<evidence type="ECO:0000313" key="1">
    <source>
        <dbReference type="EMBL" id="MBP2168898.1"/>
    </source>
</evidence>
<evidence type="ECO:0000313" key="2">
    <source>
        <dbReference type="Proteomes" id="UP001195624"/>
    </source>
</evidence>
<dbReference type="InterPro" id="IPR024487">
    <property type="entry name" value="CBP_BcsR"/>
</dbReference>
<dbReference type="Pfam" id="PF10945">
    <property type="entry name" value="CBP_BcsR"/>
    <property type="match status" value="1"/>
</dbReference>
<protein>
    <recommendedName>
        <fullName evidence="3">Cellulose biosynthesis protein BcsR</fullName>
    </recommendedName>
</protein>
<proteinExistence type="predicted"/>
<dbReference type="RefSeq" id="WP_017799685.1">
    <property type="nucleotide sequence ID" value="NZ_JAGGMQ010000001.1"/>
</dbReference>
<evidence type="ECO:0008006" key="3">
    <source>
        <dbReference type="Google" id="ProtNLM"/>
    </source>
</evidence>